<gene>
    <name evidence="9" type="ORF">PHLGIDRAFT_36660</name>
</gene>
<dbReference type="SUPFAM" id="SSF55455">
    <property type="entry name" value="SRF-like"/>
    <property type="match status" value="1"/>
</dbReference>
<dbReference type="HOGENOM" id="CLU_549940_0_0_1"/>
<evidence type="ECO:0000256" key="7">
    <source>
        <dbReference type="SAM" id="MobiDB-lite"/>
    </source>
</evidence>
<dbReference type="GO" id="GO:0046983">
    <property type="term" value="F:protein dimerization activity"/>
    <property type="evidence" value="ECO:0007669"/>
    <property type="project" value="InterPro"/>
</dbReference>
<feature type="domain" description="MADS-box" evidence="8">
    <location>
        <begin position="1"/>
        <end position="51"/>
    </location>
</feature>
<evidence type="ECO:0000256" key="6">
    <source>
        <dbReference type="ARBA" id="ARBA00025805"/>
    </source>
</evidence>
<dbReference type="Proteomes" id="UP000053257">
    <property type="component" value="Unassembled WGS sequence"/>
</dbReference>
<proteinExistence type="inferred from homology"/>
<evidence type="ECO:0000256" key="2">
    <source>
        <dbReference type="ARBA" id="ARBA00023015"/>
    </source>
</evidence>
<dbReference type="PROSITE" id="PS50066">
    <property type="entry name" value="MADS_BOX_2"/>
    <property type="match status" value="1"/>
</dbReference>
<dbReference type="InterPro" id="IPR002100">
    <property type="entry name" value="TF_MADSbox"/>
</dbReference>
<accession>A0A0C3S7X3</accession>
<dbReference type="GO" id="GO:0000978">
    <property type="term" value="F:RNA polymerase II cis-regulatory region sequence-specific DNA binding"/>
    <property type="evidence" value="ECO:0007669"/>
    <property type="project" value="TreeGrafter"/>
</dbReference>
<dbReference type="PANTHER" id="PTHR11945">
    <property type="entry name" value="MADS BOX PROTEIN"/>
    <property type="match status" value="1"/>
</dbReference>
<feature type="region of interest" description="Disordered" evidence="7">
    <location>
        <begin position="259"/>
        <end position="347"/>
    </location>
</feature>
<reference evidence="9 10" key="1">
    <citation type="journal article" date="2014" name="PLoS Genet.">
        <title>Analysis of the Phlebiopsis gigantea genome, transcriptome and secretome provides insight into its pioneer colonization strategies of wood.</title>
        <authorList>
            <person name="Hori C."/>
            <person name="Ishida T."/>
            <person name="Igarashi K."/>
            <person name="Samejima M."/>
            <person name="Suzuki H."/>
            <person name="Master E."/>
            <person name="Ferreira P."/>
            <person name="Ruiz-Duenas F.J."/>
            <person name="Held B."/>
            <person name="Canessa P."/>
            <person name="Larrondo L.F."/>
            <person name="Schmoll M."/>
            <person name="Druzhinina I.S."/>
            <person name="Kubicek C.P."/>
            <person name="Gaskell J.A."/>
            <person name="Kersten P."/>
            <person name="St John F."/>
            <person name="Glasner J."/>
            <person name="Sabat G."/>
            <person name="Splinter BonDurant S."/>
            <person name="Syed K."/>
            <person name="Yadav J."/>
            <person name="Mgbeahuruike A.C."/>
            <person name="Kovalchuk A."/>
            <person name="Asiegbu F.O."/>
            <person name="Lackner G."/>
            <person name="Hoffmeister D."/>
            <person name="Rencoret J."/>
            <person name="Gutierrez A."/>
            <person name="Sun H."/>
            <person name="Lindquist E."/>
            <person name="Barry K."/>
            <person name="Riley R."/>
            <person name="Grigoriev I.V."/>
            <person name="Henrissat B."/>
            <person name="Kues U."/>
            <person name="Berka R.M."/>
            <person name="Martinez A.T."/>
            <person name="Covert S.F."/>
            <person name="Blanchette R.A."/>
            <person name="Cullen D."/>
        </authorList>
    </citation>
    <scope>NUCLEOTIDE SEQUENCE [LARGE SCALE GENOMIC DNA]</scope>
    <source>
        <strain evidence="9 10">11061_1 CR5-6</strain>
    </source>
</reference>
<feature type="compositionally biased region" description="Acidic residues" evidence="7">
    <location>
        <begin position="96"/>
        <end position="107"/>
    </location>
</feature>
<feature type="compositionally biased region" description="Basic and acidic residues" evidence="7">
    <location>
        <begin position="108"/>
        <end position="117"/>
    </location>
</feature>
<name>A0A0C3S7X3_PHLG1</name>
<feature type="compositionally biased region" description="Low complexity" evidence="7">
    <location>
        <begin position="267"/>
        <end position="287"/>
    </location>
</feature>
<keyword evidence="4" id="KW-0804">Transcription</keyword>
<dbReference type="Pfam" id="PF00319">
    <property type="entry name" value="SRF-TF"/>
    <property type="match status" value="1"/>
</dbReference>
<dbReference type="GO" id="GO:0005634">
    <property type="term" value="C:nucleus"/>
    <property type="evidence" value="ECO:0007669"/>
    <property type="project" value="UniProtKB-SubCell"/>
</dbReference>
<dbReference type="EMBL" id="KN840557">
    <property type="protein sequence ID" value="KIP04945.1"/>
    <property type="molecule type" value="Genomic_DNA"/>
</dbReference>
<dbReference type="PANTHER" id="PTHR11945:SF534">
    <property type="entry name" value="MYOCYTE-SPECIFIC ENHANCER FACTOR 2"/>
    <property type="match status" value="1"/>
</dbReference>
<evidence type="ECO:0000259" key="8">
    <source>
        <dbReference type="PROSITE" id="PS50066"/>
    </source>
</evidence>
<dbReference type="InterPro" id="IPR036879">
    <property type="entry name" value="TF_MADSbox_sf"/>
</dbReference>
<keyword evidence="10" id="KW-1185">Reference proteome</keyword>
<dbReference type="SMART" id="SM00432">
    <property type="entry name" value="MADS"/>
    <property type="match status" value="1"/>
</dbReference>
<dbReference type="GO" id="GO:0000981">
    <property type="term" value="F:DNA-binding transcription factor activity, RNA polymerase II-specific"/>
    <property type="evidence" value="ECO:0007669"/>
    <property type="project" value="TreeGrafter"/>
</dbReference>
<keyword evidence="2" id="KW-0805">Transcription regulation</keyword>
<organism evidence="9 10">
    <name type="scientific">Phlebiopsis gigantea (strain 11061_1 CR5-6)</name>
    <name type="common">White-rot fungus</name>
    <name type="synonym">Peniophora gigantea</name>
    <dbReference type="NCBI Taxonomy" id="745531"/>
    <lineage>
        <taxon>Eukaryota</taxon>
        <taxon>Fungi</taxon>
        <taxon>Dikarya</taxon>
        <taxon>Basidiomycota</taxon>
        <taxon>Agaricomycotina</taxon>
        <taxon>Agaricomycetes</taxon>
        <taxon>Polyporales</taxon>
        <taxon>Phanerochaetaceae</taxon>
        <taxon>Phlebiopsis</taxon>
    </lineage>
</organism>
<feature type="compositionally biased region" description="Gly residues" evidence="7">
    <location>
        <begin position="324"/>
        <end position="337"/>
    </location>
</feature>
<evidence type="ECO:0000313" key="10">
    <source>
        <dbReference type="Proteomes" id="UP000053257"/>
    </source>
</evidence>
<dbReference type="AlphaFoldDB" id="A0A0C3S7X3"/>
<protein>
    <recommendedName>
        <fullName evidence="8">MADS-box domain-containing protein</fullName>
    </recommendedName>
</protein>
<evidence type="ECO:0000313" key="9">
    <source>
        <dbReference type="EMBL" id="KIP04945.1"/>
    </source>
</evidence>
<feature type="region of interest" description="Disordered" evidence="7">
    <location>
        <begin position="429"/>
        <end position="496"/>
    </location>
</feature>
<dbReference type="Gene3D" id="3.40.1810.10">
    <property type="entry name" value="Transcription factor, MADS-box"/>
    <property type="match status" value="1"/>
</dbReference>
<feature type="region of interest" description="Disordered" evidence="7">
    <location>
        <begin position="165"/>
        <end position="196"/>
    </location>
</feature>
<feature type="compositionally biased region" description="Polar residues" evidence="7">
    <location>
        <begin position="118"/>
        <end position="132"/>
    </location>
</feature>
<feature type="region of interest" description="Disordered" evidence="7">
    <location>
        <begin position="78"/>
        <end position="152"/>
    </location>
</feature>
<dbReference type="CDD" id="cd00265">
    <property type="entry name" value="MADS_MEF2_like"/>
    <property type="match status" value="1"/>
</dbReference>
<evidence type="ECO:0000256" key="3">
    <source>
        <dbReference type="ARBA" id="ARBA00023125"/>
    </source>
</evidence>
<dbReference type="PRINTS" id="PR00404">
    <property type="entry name" value="MADSDOMAIN"/>
</dbReference>
<evidence type="ECO:0000256" key="5">
    <source>
        <dbReference type="ARBA" id="ARBA00023242"/>
    </source>
</evidence>
<feature type="compositionally biased region" description="Polar residues" evidence="7">
    <location>
        <begin position="288"/>
        <end position="307"/>
    </location>
</feature>
<comment type="similarity">
    <text evidence="6">Belongs to the MEF2 family.</text>
</comment>
<dbReference type="InterPro" id="IPR033896">
    <property type="entry name" value="MEF2-like_N"/>
</dbReference>
<evidence type="ECO:0000256" key="1">
    <source>
        <dbReference type="ARBA" id="ARBA00004123"/>
    </source>
</evidence>
<dbReference type="STRING" id="745531.A0A0C3S7X3"/>
<evidence type="ECO:0000256" key="4">
    <source>
        <dbReference type="ARBA" id="ARBA00023163"/>
    </source>
</evidence>
<dbReference type="OrthoDB" id="1898716at2759"/>
<dbReference type="GO" id="GO:0045944">
    <property type="term" value="P:positive regulation of transcription by RNA polymerase II"/>
    <property type="evidence" value="ECO:0007669"/>
    <property type="project" value="InterPro"/>
</dbReference>
<keyword evidence="3" id="KW-0238">DNA-binding</keyword>
<comment type="subcellular location">
    <subcellularLocation>
        <location evidence="1">Nucleus</location>
    </subcellularLocation>
</comment>
<keyword evidence="5" id="KW-0539">Nucleus</keyword>
<feature type="compositionally biased region" description="Low complexity" evidence="7">
    <location>
        <begin position="429"/>
        <end position="462"/>
    </location>
</feature>
<sequence>MGRRKIEIQPILHERNRSVTFLKRKNGLFKKAYELGVLCSVDVAVIIFEERPGHHVKLYQYCSGDVEGMVQRHLQFEGERDLKTPSDFSSTKADEGADDDEDAEDDDGGRAGKKDKPTQSSSMSRTAPSHSHGSGHGNVPIRPAQPTNSAQDLSRSIDMDFRAASGRHASSTSMNGMPILPVSNERHSNANASRPGSLNMAGMVNGNNGISMPLSLPIPPIGQQQLQHKRQRMDPSIAPPPGVSYPYRLDVDLSAFPPTTHVSSLNSQQSPQHHRPPSSSLSGLSFSQNAMGMNLGVQNDSYSSQTPFEFPSSRRSMSYASGHPGSGGSYGGNGSGSMNGMFGTRPGPQTTNMLMDLLNSTAANDVSSSFEWPGSAPATGQLDVLTATKGTASSDATTWLEFLTSSNNVQSSPHANSLSLGLPTPITSRAASNSVSSTTSATSSRPPYNLPSAASSSECLSPSRKRSRDASCDFDDPGSGVLKAMKIGEGGRRSVG</sequence>